<dbReference type="AlphaFoldDB" id="A0AAW0FAV6"/>
<feature type="compositionally biased region" description="Basic and acidic residues" evidence="1">
    <location>
        <begin position="252"/>
        <end position="268"/>
    </location>
</feature>
<accession>A0AAW0FAV6</accession>
<feature type="region of interest" description="Disordered" evidence="1">
    <location>
        <begin position="69"/>
        <end position="123"/>
    </location>
</feature>
<reference evidence="2 3" key="1">
    <citation type="journal article" date="2021" name="MBio">
        <title>A New Model Trypanosomatid, Novymonas esmeraldas: Genomic Perception of Its 'Candidatus Pandoraea novymonadis' Endosymbiont.</title>
        <authorList>
            <person name="Zakharova A."/>
            <person name="Saura A."/>
            <person name="Butenko A."/>
            <person name="Podesvova L."/>
            <person name="Warmusova S."/>
            <person name="Kostygov A.Y."/>
            <person name="Nenarokova A."/>
            <person name="Lukes J."/>
            <person name="Opperdoes F.R."/>
            <person name="Yurchenko V."/>
        </authorList>
    </citation>
    <scope>NUCLEOTIDE SEQUENCE [LARGE SCALE GENOMIC DNA]</scope>
    <source>
        <strain evidence="2 3">E262AT.01</strain>
    </source>
</reference>
<evidence type="ECO:0000313" key="2">
    <source>
        <dbReference type="EMBL" id="KAK7201920.1"/>
    </source>
</evidence>
<name>A0AAW0FAV6_9TRYP</name>
<dbReference type="EMBL" id="JAECZO010000022">
    <property type="protein sequence ID" value="KAK7201920.1"/>
    <property type="molecule type" value="Genomic_DNA"/>
</dbReference>
<sequence length="632" mass="69011">MGNSASRIPEEGQGHPALFYRGVEAAQVSRFTTSELYFVQALEGHPARNFWDVLMNSVLNKDTTAAAAAAGATEEAEDVDEDAPFPAAVSTPVPREGGAEHHDAADKPPPPVPPLSSCCTVPDGMVEGEELDVEDAEDGKAGDGPEVRGSSVPEIFLPLNAQLASILDFYRLLADISMAYLNLLPTTPHKEKVTGLAAHYCLLTLSHTQVLLHCLTLWKEEKLGDGLGFIDYAKTRKLNFASVNYNDDEHDDRDTETQSSRSGKDERRTMSRTASVLFTMALAEANCRYYYISFLTNYSNLLMESFATSTERRRQNRIYANALDHLDAAYTMVRVVAQEYPNEYVAQLIFAHYPTSAAGAARDTMSSMGTGTSAGTEKCLCFANDHHRHMFLCGTPWSPTQSALIPLALARNVHLSVQEDVSRRAQADLLSPAQRLCHHYYLWKMRAVFRAIPGCSLYLLERALPGFKPGPATMLHDTSMEVAPSEPADVAAVRNDPLSNPLDGLAAASSEAIVVDVAVNTPPRRPAVKSSSAEYKAFMRHCKEVLRRGDRILNTDLNLGDERTCVMLCQSEAAMVCLASLFTAFELRIVSGQSKSAAPHGKALMDLVRGLFGPTSAVLHMSLYLLETGSTD</sequence>
<comment type="caution">
    <text evidence="2">The sequence shown here is derived from an EMBL/GenBank/DDBJ whole genome shotgun (WGS) entry which is preliminary data.</text>
</comment>
<feature type="region of interest" description="Disordered" evidence="1">
    <location>
        <begin position="245"/>
        <end position="268"/>
    </location>
</feature>
<dbReference type="Proteomes" id="UP001430356">
    <property type="component" value="Unassembled WGS sequence"/>
</dbReference>
<gene>
    <name evidence="2" type="ORF">NESM_000259600</name>
</gene>
<keyword evidence="3" id="KW-1185">Reference proteome</keyword>
<organism evidence="2 3">
    <name type="scientific">Novymonas esmeraldas</name>
    <dbReference type="NCBI Taxonomy" id="1808958"/>
    <lineage>
        <taxon>Eukaryota</taxon>
        <taxon>Discoba</taxon>
        <taxon>Euglenozoa</taxon>
        <taxon>Kinetoplastea</taxon>
        <taxon>Metakinetoplastina</taxon>
        <taxon>Trypanosomatida</taxon>
        <taxon>Trypanosomatidae</taxon>
        <taxon>Novymonas</taxon>
    </lineage>
</organism>
<evidence type="ECO:0000313" key="3">
    <source>
        <dbReference type="Proteomes" id="UP001430356"/>
    </source>
</evidence>
<dbReference type="PANTHER" id="PTHR40744">
    <property type="entry name" value="SODIUM STIBOGLUCONATE RESISTANCE PROTEIN-RELATED"/>
    <property type="match status" value="1"/>
</dbReference>
<proteinExistence type="predicted"/>
<protein>
    <submittedName>
        <fullName evidence="2">Uncharacterized protein</fullName>
    </submittedName>
</protein>
<dbReference type="PANTHER" id="PTHR40744:SF1">
    <property type="entry name" value="SODIUM STIBOGLUCONATE RESISTANCE PROTEIN"/>
    <property type="match status" value="1"/>
</dbReference>
<feature type="compositionally biased region" description="Acidic residues" evidence="1">
    <location>
        <begin position="74"/>
        <end position="83"/>
    </location>
</feature>
<feature type="compositionally biased region" description="Basic and acidic residues" evidence="1">
    <location>
        <begin position="97"/>
        <end position="106"/>
    </location>
</feature>
<evidence type="ECO:0000256" key="1">
    <source>
        <dbReference type="SAM" id="MobiDB-lite"/>
    </source>
</evidence>